<evidence type="ECO:0000313" key="3">
    <source>
        <dbReference type="Proteomes" id="UP000054107"/>
    </source>
</evidence>
<organism evidence="2 3">
    <name type="scientific">Parasitella parasitica</name>
    <dbReference type="NCBI Taxonomy" id="35722"/>
    <lineage>
        <taxon>Eukaryota</taxon>
        <taxon>Fungi</taxon>
        <taxon>Fungi incertae sedis</taxon>
        <taxon>Mucoromycota</taxon>
        <taxon>Mucoromycotina</taxon>
        <taxon>Mucoromycetes</taxon>
        <taxon>Mucorales</taxon>
        <taxon>Mucorineae</taxon>
        <taxon>Mucoraceae</taxon>
        <taxon>Parasitella</taxon>
    </lineage>
</organism>
<sequence length="476" mass="54619">MKSRKLSTDTTGVPGLDSGSLPVPTGTPQNDPSSFSMAENNTESKATTTTITEDTESSGLSDEEMSMMDIDSTSIKNFANREQLSPYLDKDEIDEKGIRSSLQAIDLNSEKRLFLIREINRLKIEVYNATIKGIGSDEGSDEAKRLTTMTIKLEKAEKSFKLLFAEENTLVPDETPYFQWKGQVFNKRRPVFLHVEDCLDHFERVLFAHRLSVEDNWRRLVPARLSTTMAKWYAIQIQKHGFKSWSDFKAKVLTKYGRNQADMKDKAREKLEQMLYKTHTPIDKFIDEFQELKNLAEIQDEDCLVRYLFKALPEELVQATKFYINNAAEKEDLNIDFVISKVVATYEALFKKKWLREGIYSGNVVFHSNNNKNSKTISRHATDKRHGGESSKLICKYHPGLHNHALKDCLLSPEVKKIIDKAHNKYGSNVKLCNHCRTRFKKGHHCLETVEDMETDEDDDDESKMTFAALSLEDTD</sequence>
<protein>
    <recommendedName>
        <fullName evidence="4">Retrotransposon gag domain-containing protein</fullName>
    </recommendedName>
</protein>
<name>A0A0B7MVY1_9FUNG</name>
<dbReference type="AlphaFoldDB" id="A0A0B7MVY1"/>
<feature type="region of interest" description="Disordered" evidence="1">
    <location>
        <begin position="1"/>
        <end position="62"/>
    </location>
</feature>
<proteinExistence type="predicted"/>
<evidence type="ECO:0008006" key="4">
    <source>
        <dbReference type="Google" id="ProtNLM"/>
    </source>
</evidence>
<gene>
    <name evidence="2" type="primary">PARPA_00702.1 scaffold 1046</name>
</gene>
<evidence type="ECO:0000313" key="2">
    <source>
        <dbReference type="EMBL" id="CEP07415.1"/>
    </source>
</evidence>
<feature type="compositionally biased region" description="Acidic residues" evidence="1">
    <location>
        <begin position="53"/>
        <end position="62"/>
    </location>
</feature>
<keyword evidence="3" id="KW-1185">Reference proteome</keyword>
<feature type="non-terminal residue" evidence="2">
    <location>
        <position position="476"/>
    </location>
</feature>
<feature type="compositionally biased region" description="Polar residues" evidence="1">
    <location>
        <begin position="26"/>
        <end position="41"/>
    </location>
</feature>
<feature type="compositionally biased region" description="Low complexity" evidence="1">
    <location>
        <begin position="43"/>
        <end position="52"/>
    </location>
</feature>
<dbReference type="OrthoDB" id="2239428at2759"/>
<accession>A0A0B7MVY1</accession>
<evidence type="ECO:0000256" key="1">
    <source>
        <dbReference type="SAM" id="MobiDB-lite"/>
    </source>
</evidence>
<dbReference type="EMBL" id="LN719241">
    <property type="protein sequence ID" value="CEP07415.1"/>
    <property type="molecule type" value="Genomic_DNA"/>
</dbReference>
<dbReference type="STRING" id="35722.A0A0B7MVY1"/>
<dbReference type="Proteomes" id="UP000054107">
    <property type="component" value="Unassembled WGS sequence"/>
</dbReference>
<reference evidence="2 3" key="1">
    <citation type="submission" date="2014-09" db="EMBL/GenBank/DDBJ databases">
        <authorList>
            <person name="Ellenberger Sabrina"/>
        </authorList>
    </citation>
    <scope>NUCLEOTIDE SEQUENCE [LARGE SCALE GENOMIC DNA]</scope>
    <source>
        <strain evidence="2 3">CBS 412.66</strain>
    </source>
</reference>